<keyword evidence="1" id="KW-0812">Transmembrane</keyword>
<sequence>MPSLHTAVTAPVAGVVAGAGAAKLGLAMSAQRVRSRLVNFIVCAFLLSLQRFGGYINFHACFKKMFATSLLKCTMRSDNACQHAMVDLQVADL</sequence>
<dbReference type="EMBL" id="BGOW01000001">
    <property type="protein sequence ID" value="GBL44409.1"/>
    <property type="molecule type" value="Genomic_DNA"/>
</dbReference>
<evidence type="ECO:0000256" key="1">
    <source>
        <dbReference type="SAM" id="Phobius"/>
    </source>
</evidence>
<gene>
    <name evidence="2" type="ORF">SFMTTN_0204</name>
</gene>
<keyword evidence="1" id="KW-0472">Membrane</keyword>
<feature type="transmembrane region" description="Helical" evidence="1">
    <location>
        <begin position="37"/>
        <end position="58"/>
    </location>
</feature>
<evidence type="ECO:0000313" key="3">
    <source>
        <dbReference type="Proteomes" id="UP000286806"/>
    </source>
</evidence>
<keyword evidence="1" id="KW-1133">Transmembrane helix</keyword>
<protein>
    <submittedName>
        <fullName evidence="2">Uncharacterized protein</fullName>
    </submittedName>
</protein>
<dbReference type="Proteomes" id="UP000286806">
    <property type="component" value="Unassembled WGS sequence"/>
</dbReference>
<name>A0A401J9V3_9PROT</name>
<comment type="caution">
    <text evidence="2">The sequence shown here is derived from an EMBL/GenBank/DDBJ whole genome shotgun (WGS) entry which is preliminary data.</text>
</comment>
<reference evidence="2 3" key="1">
    <citation type="journal article" date="2019" name="Front. Microbiol.">
        <title>Genomes of Neutrophilic Sulfur-Oxidizing Chemolithoautotrophs Representing 9 Proteobacterial Species From 8 Genera.</title>
        <authorList>
            <person name="Watanabe T."/>
            <person name="Kojima H."/>
            <person name="Umezawa K."/>
            <person name="Hori C."/>
            <person name="Takasuka T.E."/>
            <person name="Kato Y."/>
            <person name="Fukui M."/>
        </authorList>
    </citation>
    <scope>NUCLEOTIDE SEQUENCE [LARGE SCALE GENOMIC DNA]</scope>
    <source>
        <strain evidence="2 3">TTN</strain>
    </source>
</reference>
<accession>A0A401J9V3</accession>
<dbReference type="AlphaFoldDB" id="A0A401J9V3"/>
<proteinExistence type="predicted"/>
<organism evidence="2 3">
    <name type="scientific">Sulfuriferula multivorans</name>
    <dbReference type="NCBI Taxonomy" id="1559896"/>
    <lineage>
        <taxon>Bacteria</taxon>
        <taxon>Pseudomonadati</taxon>
        <taxon>Pseudomonadota</taxon>
        <taxon>Betaproteobacteria</taxon>
        <taxon>Nitrosomonadales</taxon>
        <taxon>Sulfuricellaceae</taxon>
        <taxon>Sulfuriferula</taxon>
    </lineage>
</organism>
<evidence type="ECO:0000313" key="2">
    <source>
        <dbReference type="EMBL" id="GBL44409.1"/>
    </source>
</evidence>
<keyword evidence="3" id="KW-1185">Reference proteome</keyword>